<evidence type="ECO:0000256" key="3">
    <source>
        <dbReference type="ARBA" id="ARBA00022840"/>
    </source>
</evidence>
<gene>
    <name evidence="8" type="primary">MSH3_0</name>
    <name evidence="8" type="ORF">AVEN_160342_1</name>
</gene>
<sequence length="209" mass="23000">MYPAMKRCLDEIEAGEKQLNDLRTDICKVLKLINFKYVTVAGQKYLIEVPNSNLRLVPTDWLKISSTKQVSRFRSPQIIKLCNQIDQQKELMIGHAADAWFAFLKCMIVTGPNMGGKSTYVRQIALLAIMAHIGSYVPAESAAIPLLDAIYVRMGSDDALAQGKSTFMVEMSETSEILSSATSRSLVILDELGRGTSTNDGTAVAYATL</sequence>
<evidence type="ECO:0000256" key="1">
    <source>
        <dbReference type="ARBA" id="ARBA00004123"/>
    </source>
</evidence>
<keyword evidence="4" id="KW-0238">DNA-binding</keyword>
<dbReference type="SMART" id="SM00534">
    <property type="entry name" value="MUTSac"/>
    <property type="match status" value="1"/>
</dbReference>
<keyword evidence="5" id="KW-0227">DNA damage</keyword>
<name>A0A4Y2VEQ2_ARAVE</name>
<accession>A0A4Y2VEQ2</accession>
<dbReference type="InterPro" id="IPR027417">
    <property type="entry name" value="P-loop_NTPase"/>
</dbReference>
<dbReference type="OrthoDB" id="121051at2759"/>
<keyword evidence="5" id="KW-0234">DNA repair</keyword>
<dbReference type="SUPFAM" id="SSF52540">
    <property type="entry name" value="P-loop containing nucleoside triphosphate hydrolases"/>
    <property type="match status" value="1"/>
</dbReference>
<evidence type="ECO:0000256" key="5">
    <source>
        <dbReference type="ARBA" id="ARBA00023204"/>
    </source>
</evidence>
<evidence type="ECO:0000313" key="8">
    <source>
        <dbReference type="EMBL" id="GBO22596.1"/>
    </source>
</evidence>
<comment type="subcellular location">
    <subcellularLocation>
        <location evidence="1">Nucleus</location>
    </subcellularLocation>
</comment>
<organism evidence="8 9">
    <name type="scientific">Araneus ventricosus</name>
    <name type="common">Orbweaver spider</name>
    <name type="synonym">Epeira ventricosa</name>
    <dbReference type="NCBI Taxonomy" id="182803"/>
    <lineage>
        <taxon>Eukaryota</taxon>
        <taxon>Metazoa</taxon>
        <taxon>Ecdysozoa</taxon>
        <taxon>Arthropoda</taxon>
        <taxon>Chelicerata</taxon>
        <taxon>Arachnida</taxon>
        <taxon>Araneae</taxon>
        <taxon>Araneomorphae</taxon>
        <taxon>Entelegynae</taxon>
        <taxon>Araneoidea</taxon>
        <taxon>Araneidae</taxon>
        <taxon>Araneus</taxon>
    </lineage>
</organism>
<evidence type="ECO:0000256" key="2">
    <source>
        <dbReference type="ARBA" id="ARBA00022741"/>
    </source>
</evidence>
<dbReference type="GO" id="GO:0006298">
    <property type="term" value="P:mismatch repair"/>
    <property type="evidence" value="ECO:0007669"/>
    <property type="project" value="InterPro"/>
</dbReference>
<dbReference type="Pfam" id="PF05190">
    <property type="entry name" value="MutS_IV"/>
    <property type="match status" value="1"/>
</dbReference>
<dbReference type="PANTHER" id="PTHR11361">
    <property type="entry name" value="DNA MISMATCH REPAIR PROTEIN MUTS FAMILY MEMBER"/>
    <property type="match status" value="1"/>
</dbReference>
<evidence type="ECO:0000256" key="6">
    <source>
        <dbReference type="ARBA" id="ARBA00023242"/>
    </source>
</evidence>
<protein>
    <submittedName>
        <fullName evidence="8">DNA mismatch repair protein MSH3</fullName>
    </submittedName>
</protein>
<dbReference type="Gene3D" id="3.40.50.300">
    <property type="entry name" value="P-loop containing nucleotide triphosphate hydrolases"/>
    <property type="match status" value="1"/>
</dbReference>
<feature type="domain" description="DNA mismatch repair proteins mutS family" evidence="7">
    <location>
        <begin position="185"/>
        <end position="201"/>
    </location>
</feature>
<dbReference type="InterPro" id="IPR045076">
    <property type="entry name" value="MutS"/>
</dbReference>
<dbReference type="AlphaFoldDB" id="A0A4Y2VEQ2"/>
<dbReference type="InterPro" id="IPR036187">
    <property type="entry name" value="DNA_mismatch_repair_MutS_sf"/>
</dbReference>
<keyword evidence="9" id="KW-1185">Reference proteome</keyword>
<comment type="caution">
    <text evidence="8">The sequence shown here is derived from an EMBL/GenBank/DDBJ whole genome shotgun (WGS) entry which is preliminary data.</text>
</comment>
<dbReference type="Proteomes" id="UP000499080">
    <property type="component" value="Unassembled WGS sequence"/>
</dbReference>
<dbReference type="GO" id="GO:0030983">
    <property type="term" value="F:mismatched DNA binding"/>
    <property type="evidence" value="ECO:0007669"/>
    <property type="project" value="InterPro"/>
</dbReference>
<keyword evidence="3" id="KW-0067">ATP-binding</keyword>
<dbReference type="GO" id="GO:0005634">
    <property type="term" value="C:nucleus"/>
    <property type="evidence" value="ECO:0007669"/>
    <property type="project" value="UniProtKB-SubCell"/>
</dbReference>
<feature type="non-terminal residue" evidence="8">
    <location>
        <position position="209"/>
    </location>
</feature>
<proteinExistence type="predicted"/>
<evidence type="ECO:0000313" key="9">
    <source>
        <dbReference type="Proteomes" id="UP000499080"/>
    </source>
</evidence>
<dbReference type="PANTHER" id="PTHR11361:SF122">
    <property type="entry name" value="DNA MISMATCH REPAIR PROTEIN MSH3"/>
    <property type="match status" value="1"/>
</dbReference>
<dbReference type="GO" id="GO:0005524">
    <property type="term" value="F:ATP binding"/>
    <property type="evidence" value="ECO:0007669"/>
    <property type="project" value="UniProtKB-KW"/>
</dbReference>
<keyword evidence="2" id="KW-0547">Nucleotide-binding</keyword>
<dbReference type="GO" id="GO:0006312">
    <property type="term" value="P:mitotic recombination"/>
    <property type="evidence" value="ECO:0007669"/>
    <property type="project" value="TreeGrafter"/>
</dbReference>
<dbReference type="EMBL" id="BGPR01045674">
    <property type="protein sequence ID" value="GBO22596.1"/>
    <property type="molecule type" value="Genomic_DNA"/>
</dbReference>
<keyword evidence="6" id="KW-0539">Nucleus</keyword>
<dbReference type="InterPro" id="IPR000432">
    <property type="entry name" value="DNA_mismatch_repair_MutS_C"/>
</dbReference>
<evidence type="ECO:0000256" key="4">
    <source>
        <dbReference type="ARBA" id="ARBA00023125"/>
    </source>
</evidence>
<dbReference type="InterPro" id="IPR007861">
    <property type="entry name" value="DNA_mismatch_repair_MutS_clamp"/>
</dbReference>
<evidence type="ECO:0000259" key="7">
    <source>
        <dbReference type="PROSITE" id="PS00486"/>
    </source>
</evidence>
<dbReference type="SUPFAM" id="SSF48334">
    <property type="entry name" value="DNA repair protein MutS, domain III"/>
    <property type="match status" value="1"/>
</dbReference>
<reference evidence="8 9" key="1">
    <citation type="journal article" date="2019" name="Sci. Rep.">
        <title>Orb-weaving spider Araneus ventricosus genome elucidates the spidroin gene catalogue.</title>
        <authorList>
            <person name="Kono N."/>
            <person name="Nakamura H."/>
            <person name="Ohtoshi R."/>
            <person name="Moran D.A.P."/>
            <person name="Shinohara A."/>
            <person name="Yoshida Y."/>
            <person name="Fujiwara M."/>
            <person name="Mori M."/>
            <person name="Tomita M."/>
            <person name="Arakawa K."/>
        </authorList>
    </citation>
    <scope>NUCLEOTIDE SEQUENCE [LARGE SCALE GENOMIC DNA]</scope>
</reference>
<dbReference type="Gene3D" id="1.10.1420.10">
    <property type="match status" value="1"/>
</dbReference>
<dbReference type="GO" id="GO:0140664">
    <property type="term" value="F:ATP-dependent DNA damage sensor activity"/>
    <property type="evidence" value="ECO:0007669"/>
    <property type="project" value="InterPro"/>
</dbReference>
<dbReference type="PROSITE" id="PS00486">
    <property type="entry name" value="DNA_MISMATCH_REPAIR_2"/>
    <property type="match status" value="1"/>
</dbReference>
<dbReference type="Pfam" id="PF00488">
    <property type="entry name" value="MutS_V"/>
    <property type="match status" value="1"/>
</dbReference>